<dbReference type="EMBL" id="OX336425">
    <property type="protein sequence ID" value="CAI2765849.1"/>
    <property type="molecule type" value="Genomic_DNA"/>
</dbReference>
<name>A0A9W4TE58_9FLAO</name>
<reference evidence="1" key="1">
    <citation type="submission" date="2022-09" db="EMBL/GenBank/DDBJ databases">
        <authorList>
            <person name="Duchaud E."/>
        </authorList>
    </citation>
    <scope>NUCLEOTIDE SEQUENCE</scope>
    <source>
        <strain evidence="1">TRV642</strain>
    </source>
</reference>
<gene>
    <name evidence="1" type="ORF">TRV642_0815</name>
</gene>
<dbReference type="AlphaFoldDB" id="A0A9W4TE58"/>
<accession>A0A9W4TE58</accession>
<dbReference type="RefSeq" id="WP_263362198.1">
    <property type="nucleotide sequence ID" value="NZ_OX336425.1"/>
</dbReference>
<evidence type="ECO:0000313" key="2">
    <source>
        <dbReference type="Proteomes" id="UP001152749"/>
    </source>
</evidence>
<sequence length="92" mass="10915">MLTSEKIEIYKKYKGYYDGYDIQNKGKEKLISDDEWFLLSNLVQDIYLIRNGVAAKSFEKKITDELTKNCDSKITYDLVFELEKYINEENPI</sequence>
<protein>
    <submittedName>
        <fullName evidence="1">Uncharacterized protein</fullName>
    </submittedName>
</protein>
<dbReference type="Proteomes" id="UP001152749">
    <property type="component" value="Chromosome"/>
</dbReference>
<dbReference type="KEGG" id="fcs:TRV642_0815"/>
<evidence type="ECO:0000313" key="1">
    <source>
        <dbReference type="EMBL" id="CAI2765849.1"/>
    </source>
</evidence>
<organism evidence="1 2">
    <name type="scientific">Flavobacterium collinsii</name>
    <dbReference type="NCBI Taxonomy" id="1114861"/>
    <lineage>
        <taxon>Bacteria</taxon>
        <taxon>Pseudomonadati</taxon>
        <taxon>Bacteroidota</taxon>
        <taxon>Flavobacteriia</taxon>
        <taxon>Flavobacteriales</taxon>
        <taxon>Flavobacteriaceae</taxon>
        <taxon>Flavobacterium</taxon>
    </lineage>
</organism>
<proteinExistence type="predicted"/>